<feature type="transmembrane region" description="Helical" evidence="3">
    <location>
        <begin position="752"/>
        <end position="772"/>
    </location>
</feature>
<feature type="transmembrane region" description="Helical" evidence="3">
    <location>
        <begin position="2131"/>
        <end position="2151"/>
    </location>
</feature>
<feature type="transmembrane region" description="Helical" evidence="3">
    <location>
        <begin position="307"/>
        <end position="334"/>
    </location>
</feature>
<feature type="transmembrane region" description="Helical" evidence="3">
    <location>
        <begin position="2026"/>
        <end position="2046"/>
    </location>
</feature>
<feature type="transmembrane region" description="Helical" evidence="3">
    <location>
        <begin position="421"/>
        <end position="440"/>
    </location>
</feature>
<dbReference type="Pfam" id="PF12349">
    <property type="entry name" value="Sterol-sensing"/>
    <property type="match status" value="2"/>
</dbReference>
<evidence type="ECO:0000313" key="5">
    <source>
        <dbReference type="EMBL" id="CAK8993435.1"/>
    </source>
</evidence>
<feature type="transmembrane region" description="Helical" evidence="3">
    <location>
        <begin position="658"/>
        <end position="677"/>
    </location>
</feature>
<feature type="transmembrane region" description="Helical" evidence="3">
    <location>
        <begin position="266"/>
        <end position="286"/>
    </location>
</feature>
<keyword evidence="6" id="KW-1185">Reference proteome</keyword>
<dbReference type="InterPro" id="IPR053958">
    <property type="entry name" value="HMGCR/SNAP/NPC1-like_SSD"/>
</dbReference>
<feature type="region of interest" description="Disordered" evidence="2">
    <location>
        <begin position="2190"/>
        <end position="2211"/>
    </location>
</feature>
<feature type="transmembrane region" description="Helical" evidence="3">
    <location>
        <begin position="778"/>
        <end position="800"/>
    </location>
</feature>
<dbReference type="InterPro" id="IPR000731">
    <property type="entry name" value="SSD"/>
</dbReference>
<keyword evidence="3" id="KW-0812">Transmembrane</keyword>
<feature type="transmembrane region" description="Helical" evidence="3">
    <location>
        <begin position="710"/>
        <end position="731"/>
    </location>
</feature>
<evidence type="ECO:0000313" key="6">
    <source>
        <dbReference type="Proteomes" id="UP001642484"/>
    </source>
</evidence>
<feature type="transmembrane region" description="Helical" evidence="3">
    <location>
        <begin position="2157"/>
        <end position="2179"/>
    </location>
</feature>
<evidence type="ECO:0000256" key="1">
    <source>
        <dbReference type="ARBA" id="ARBA00005585"/>
    </source>
</evidence>
<organism evidence="5 6">
    <name type="scientific">Durusdinium trenchii</name>
    <dbReference type="NCBI Taxonomy" id="1381693"/>
    <lineage>
        <taxon>Eukaryota</taxon>
        <taxon>Sar</taxon>
        <taxon>Alveolata</taxon>
        <taxon>Dinophyceae</taxon>
        <taxon>Suessiales</taxon>
        <taxon>Symbiodiniaceae</taxon>
        <taxon>Durusdinium</taxon>
    </lineage>
</organism>
<feature type="transmembrane region" description="Helical" evidence="3">
    <location>
        <begin position="1716"/>
        <end position="1736"/>
    </location>
</feature>
<dbReference type="InterPro" id="IPR051697">
    <property type="entry name" value="Patched_domain-protein"/>
</dbReference>
<dbReference type="Proteomes" id="UP001642484">
    <property type="component" value="Unassembled WGS sequence"/>
</dbReference>
<reference evidence="5 6" key="1">
    <citation type="submission" date="2024-02" db="EMBL/GenBank/DDBJ databases">
        <authorList>
            <person name="Chen Y."/>
            <person name="Shah S."/>
            <person name="Dougan E. K."/>
            <person name="Thang M."/>
            <person name="Chan C."/>
        </authorList>
    </citation>
    <scope>NUCLEOTIDE SEQUENCE [LARGE SCALE GENOMIC DNA]</scope>
</reference>
<feature type="domain" description="SSD" evidence="4">
    <location>
        <begin position="1345"/>
        <end position="1519"/>
    </location>
</feature>
<dbReference type="SUPFAM" id="SSF82866">
    <property type="entry name" value="Multidrug efflux transporter AcrB transmembrane domain"/>
    <property type="match status" value="4"/>
</dbReference>
<feature type="transmembrane region" description="Helical" evidence="3">
    <location>
        <begin position="2000"/>
        <end position="2021"/>
    </location>
</feature>
<feature type="domain" description="SSD" evidence="4">
    <location>
        <begin position="201"/>
        <end position="362"/>
    </location>
</feature>
<evidence type="ECO:0000256" key="2">
    <source>
        <dbReference type="SAM" id="MobiDB-lite"/>
    </source>
</evidence>
<dbReference type="PROSITE" id="PS50156">
    <property type="entry name" value="SSD"/>
    <property type="match status" value="2"/>
</dbReference>
<feature type="transmembrane region" description="Helical" evidence="3">
    <location>
        <begin position="340"/>
        <end position="362"/>
    </location>
</feature>
<comment type="similarity">
    <text evidence="1">Belongs to the patched family.</text>
</comment>
<dbReference type="EMBL" id="CAXAMN010001237">
    <property type="protein sequence ID" value="CAK8993435.1"/>
    <property type="molecule type" value="Genomic_DNA"/>
</dbReference>
<feature type="transmembrane region" description="Helical" evidence="3">
    <location>
        <begin position="202"/>
        <end position="221"/>
    </location>
</feature>
<protein>
    <recommendedName>
        <fullName evidence="4">SSD domain-containing protein</fullName>
    </recommendedName>
</protein>
<feature type="transmembrane region" description="Helical" evidence="3">
    <location>
        <begin position="1384"/>
        <end position="1408"/>
    </location>
</feature>
<dbReference type="Gene3D" id="1.20.1640.10">
    <property type="entry name" value="Multidrug efflux transporter AcrB transmembrane domain"/>
    <property type="match status" value="4"/>
</dbReference>
<name>A0ABP0HTE2_9DINO</name>
<dbReference type="PANTHER" id="PTHR10796">
    <property type="entry name" value="PATCHED-RELATED"/>
    <property type="match status" value="1"/>
</dbReference>
<feature type="transmembrane region" description="Helical" evidence="3">
    <location>
        <begin position="233"/>
        <end position="254"/>
    </location>
</feature>
<feature type="transmembrane region" description="Helical" evidence="3">
    <location>
        <begin position="1462"/>
        <end position="1484"/>
    </location>
</feature>
<gene>
    <name evidence="5" type="ORF">CCMP2556_LOCUS3242</name>
</gene>
<sequence length="2211" mass="241746">MCPLTLATSDSPCYNSNCQKYKTQQERQDCRVAATSYCQTKCPTMTMMVNGEEVTIPVDMATCQDRGCIQLGSLSSISTTTASGMLNTDPGEAPESAFEFQPTKIKTMVGGLVSDSTWEYAGGKHIAGFWALNKQELYCPTAGVNDPVADEWERRALCLMGIDADSRAKPKLDCQEDGILKFSGLFQRSLGDEFGNAIRGDISKLTASYGVIIVYCAFMLGKCDAVHSGAAMAFVAVGIVGLTIASTLGLMGYFQVPNGNLNNNLYFLLLGLGVDDAFVLTSEYLTHKRNSQAELSVPELIARTARTGGISVLITSATDALAFLVGATTVLPALSWFCTYAGVSIVLCYTFQLTVFLPCLALNARRTASNRVDCCCCFKVKERELEDPQGCCCCCLPKSAFKGGVLKKGLRKFTEHTTKPVGQVLTLIIFAIITGVGIFGTTKIYKDFKLEWFIPDSSYVNTFFVINRDNFATGTPITVNFPASPDAFEMQSNLHDVYGYLNSSSLINPDVTVDSWYQEFMEWATEPNQAATASDSFTPSRTAANAVFTNKNQFYTALHLWYRTTVGSRYRNSLRWNDKDCEVESSMDNVPAACTVTDGIMASRFNAELSLAATDRGTDRYDTMTSMRNEIAARHTGAFPYSFDFLYWEEVGIIDVELIKNLAICGAVILVVIFALVPNPRIAIWVVLCVCLSIVDTLGYMYFWDVTISGVSTIYVLICVGLAVDYAAHIAHMFKESTGTPRERAINAVDRIGVCTFNAVLSTLLAVVVVGFSESYVFRIFFKVLFLVVVIAGAHGLWLLPTILSLARKTVEDGGRLGLENRGKGFEEALQQPMLNKDARSVAPRRPQRPTTLMLLLVTRPLALLLRKQPRGAVERCLENFFERVGRAVGTHPAGAPDGLAWPGRAEFVRPVEWWARSRAWWEAWSSWSPAVGGFAFLSSETRPEKQWVSSTWPGNARFNFFSATCADVSEEQCDILQPKYLQRFHAINEPFGHPSGAPGYRQVKKIVIDGRFNGDPQSVTGRPPEGAEVSDHRFGLVRIGGAAERRRVRFPEVNGSVVFNGRKCYSFGPFCGKSTVLDVLLGDGYSMESPLQVIIGSLVEDFHGAPEGEREVTLLLQALKADMAVGHCSRELGFRDDDYIISNLTSDQVKLAVNSWEAQETMCPLTLATSDSPCHDSNCRRYQTTSERQLCRATATSYCQSKQLGVWIEVGRWSAQVLPAQRAQDPGDAPESAFEFQPTKIKTMVGGLASDATWEYASGKHIAGFWALNKQELYCPTAGVSDPVADEWERRVLCLMGIDADPRAEPKLDCQEDGILKFSGLFQRSLGDEFGNAIRGDISKLTASYGVIIVVYCAVPWLQTSSLFECQLLEQIMLGKCDAVHSGVAMAFVAVGIVGLTVASTLGLMGYFGVPNGNLNNNLYFLLLGLGVDDAFVLTSEYLTHKRACKGEVSVPEIIAQTARTGGISVGVLITSATDALAFLVGATTILPALSWFCTYAGVSIVLCYTFQLTVFLPCLALNAKRLQGRIDQERLGVSGEKANDSLEKFGGDGRTSGLSLRTFTEQTTKPLGQARPIQVQRPLSSWGANVVSINITNSRPWPKAIAGAPDKIRGKLVGTGIVQCHLEMDRSRILDLKMSLEYIGVIIKIPSEQKIYAMYVKNNLCPSSSNGLAAEVPCDDDTSVQYQAEHFPVEGLSGSCQKDHDDYWMAFGNGEVTICFPGALTFLLFAILTGVGIFGTTQIYKERVARDTTNTFFTINSENFATGTPITVNFPGDSFEPLGLGTDPVSCAFDVAGRGKMLDPLPHTWIASALEVNIQLVVLMQSNLREVYGYLNSTSLINPDACLETTCVVSRRQDVAVDSWYQEFMDWATEPNQVATANDSFSPSRSGATAVFTDRNQFYTALTEGLLATRFNAELSLAATNRGTDRFDTMTSMRSEARLWALGKMAGTISTSRISAPVSARQSARAQVDRLYTGAFPYSFDFLYWEEVGIIDEELMKNLAICGAVILVVILAEVIFALVPNPRIAIWVVLCVCLSIVDTLGYMYFWDVTISGVSTIYVLICVGLAVDYESTGSARERAINSVDRSPGVEPATVAPWHGERGWLARRHVMSVTDQGSGSQFLRDAVAPRIGVCTFNAVLSTLLAVVVVGFSDSYVFRIFFKVLFLVVTIAGAHGLWLLPSILSLVGGSKPAPEQEGPRAMETEPSGGWVI</sequence>
<keyword evidence="3" id="KW-1133">Transmembrane helix</keyword>
<accession>A0ABP0HTE2</accession>
<dbReference type="PANTHER" id="PTHR10796:SF92">
    <property type="entry name" value="PATCHED-RELATED, ISOFORM A"/>
    <property type="match status" value="1"/>
</dbReference>
<comment type="caution">
    <text evidence="5">The sequence shown here is derived from an EMBL/GenBank/DDBJ whole genome shotgun (WGS) entry which is preliminary data.</text>
</comment>
<feature type="transmembrane region" description="Helical" evidence="3">
    <location>
        <begin position="1490"/>
        <end position="1517"/>
    </location>
</feature>
<feature type="transmembrane region" description="Helical" evidence="3">
    <location>
        <begin position="684"/>
        <end position="704"/>
    </location>
</feature>
<evidence type="ECO:0000256" key="3">
    <source>
        <dbReference type="SAM" id="Phobius"/>
    </source>
</evidence>
<evidence type="ECO:0000259" key="4">
    <source>
        <dbReference type="PROSITE" id="PS50156"/>
    </source>
</evidence>
<proteinExistence type="inferred from homology"/>
<keyword evidence="3" id="KW-0472">Membrane</keyword>